<evidence type="ECO:0000256" key="1">
    <source>
        <dbReference type="ARBA" id="ARBA00006484"/>
    </source>
</evidence>
<dbReference type="GO" id="GO:0016491">
    <property type="term" value="F:oxidoreductase activity"/>
    <property type="evidence" value="ECO:0007669"/>
    <property type="project" value="UniProtKB-KW"/>
</dbReference>
<dbReference type="PRINTS" id="PR00080">
    <property type="entry name" value="SDRFAMILY"/>
</dbReference>
<dbReference type="PANTHER" id="PTHR44196:SF1">
    <property type="entry name" value="DEHYDROGENASE_REDUCTASE SDR FAMILY MEMBER 7B"/>
    <property type="match status" value="1"/>
</dbReference>
<evidence type="ECO:0000313" key="5">
    <source>
        <dbReference type="EMBL" id="MBB5911443.1"/>
    </source>
</evidence>
<dbReference type="EMBL" id="JACHIT010000001">
    <property type="protein sequence ID" value="MBB5911443.1"/>
    <property type="molecule type" value="Genomic_DNA"/>
</dbReference>
<dbReference type="InterPro" id="IPR057326">
    <property type="entry name" value="KR_dom"/>
</dbReference>
<dbReference type="GO" id="GO:0016020">
    <property type="term" value="C:membrane"/>
    <property type="evidence" value="ECO:0007669"/>
    <property type="project" value="TreeGrafter"/>
</dbReference>
<reference evidence="5 6" key="1">
    <citation type="submission" date="2020-08" db="EMBL/GenBank/DDBJ databases">
        <title>Sequencing the genomes of 1000 actinobacteria strains.</title>
        <authorList>
            <person name="Klenk H.-P."/>
        </authorList>
    </citation>
    <scope>NUCLEOTIDE SEQUENCE [LARGE SCALE GENOMIC DNA]</scope>
    <source>
        <strain evidence="5 6">DSM 43582</strain>
    </source>
</reference>
<dbReference type="PRINTS" id="PR00081">
    <property type="entry name" value="GDHRDH"/>
</dbReference>
<gene>
    <name evidence="5" type="ORF">BJY24_000310</name>
</gene>
<evidence type="ECO:0000256" key="2">
    <source>
        <dbReference type="ARBA" id="ARBA00023002"/>
    </source>
</evidence>
<dbReference type="Gene3D" id="3.40.50.720">
    <property type="entry name" value="NAD(P)-binding Rossmann-like Domain"/>
    <property type="match status" value="1"/>
</dbReference>
<dbReference type="Pfam" id="PF00106">
    <property type="entry name" value="adh_short"/>
    <property type="match status" value="1"/>
</dbReference>
<dbReference type="InterPro" id="IPR036291">
    <property type="entry name" value="NAD(P)-bd_dom_sf"/>
</dbReference>
<dbReference type="InterPro" id="IPR002347">
    <property type="entry name" value="SDR_fam"/>
</dbReference>
<dbReference type="PANTHER" id="PTHR44196">
    <property type="entry name" value="DEHYDROGENASE/REDUCTASE SDR FAMILY MEMBER 7B"/>
    <property type="match status" value="1"/>
</dbReference>
<comment type="caution">
    <text evidence="5">The sequence shown here is derived from an EMBL/GenBank/DDBJ whole genome shotgun (WGS) entry which is preliminary data.</text>
</comment>
<dbReference type="SMART" id="SM00822">
    <property type="entry name" value="PKS_KR"/>
    <property type="match status" value="1"/>
</dbReference>
<feature type="domain" description="Ketoreductase" evidence="4">
    <location>
        <begin position="3"/>
        <end position="188"/>
    </location>
</feature>
<dbReference type="RefSeq" id="WP_246829571.1">
    <property type="nucleotide sequence ID" value="NZ_JACHIT010000001.1"/>
</dbReference>
<dbReference type="SUPFAM" id="SSF51735">
    <property type="entry name" value="NAD(P)-binding Rossmann-fold domains"/>
    <property type="match status" value="1"/>
</dbReference>
<protein>
    <submittedName>
        <fullName evidence="5">NAD(P)-dependent dehydrogenase (Short-subunit alcohol dehydrogenase family)</fullName>
    </submittedName>
</protein>
<keyword evidence="2" id="KW-0560">Oxidoreductase</keyword>
<keyword evidence="6" id="KW-1185">Reference proteome</keyword>
<name>A0A7W9P931_9NOCA</name>
<evidence type="ECO:0000259" key="4">
    <source>
        <dbReference type="SMART" id="SM00822"/>
    </source>
</evidence>
<evidence type="ECO:0000256" key="3">
    <source>
        <dbReference type="RuleBase" id="RU000363"/>
    </source>
</evidence>
<comment type="similarity">
    <text evidence="1 3">Belongs to the short-chain dehydrogenases/reductases (SDR) family.</text>
</comment>
<dbReference type="Proteomes" id="UP000540412">
    <property type="component" value="Unassembled WGS sequence"/>
</dbReference>
<proteinExistence type="inferred from homology"/>
<evidence type="ECO:0000313" key="6">
    <source>
        <dbReference type="Proteomes" id="UP000540412"/>
    </source>
</evidence>
<sequence>MGKRILLTGASAGVGRAAALRLAAAGAELILVARRGEELALLGDEIAAAGGKAECRVCDIADPDQVEDLVQWVVGDAGAVDVLINNAARSIRRPLVESFDRMHDFRRTMAVNYFGAVQLTLGLLPGMAERGSGHVINVGTWTVAADTSPRFAAYHGSKAALAGFGRCADGELFSRGIAFTSIHYPLVHTAMSAPTDRYRAMPGLTPEQAAEWMMRAIRTRPVRMVPRYAAGLRMLGMVAPRAVDRMLMRWG</sequence>
<accession>A0A7W9P931</accession>
<dbReference type="AlphaFoldDB" id="A0A7W9P931"/>
<organism evidence="5 6">
    <name type="scientific">Nocardia transvalensis</name>
    <dbReference type="NCBI Taxonomy" id="37333"/>
    <lineage>
        <taxon>Bacteria</taxon>
        <taxon>Bacillati</taxon>
        <taxon>Actinomycetota</taxon>
        <taxon>Actinomycetes</taxon>
        <taxon>Mycobacteriales</taxon>
        <taxon>Nocardiaceae</taxon>
        <taxon>Nocardia</taxon>
    </lineage>
</organism>